<dbReference type="GO" id="GO:0003677">
    <property type="term" value="F:DNA binding"/>
    <property type="evidence" value="ECO:0007669"/>
    <property type="project" value="InterPro"/>
</dbReference>
<dbReference type="PANTHER" id="PTHR31391">
    <property type="entry name" value="B3 DOMAIN-CONTAINING PROTEIN OS11G0197600-RELATED"/>
    <property type="match status" value="1"/>
</dbReference>
<dbReference type="CDD" id="cd10017">
    <property type="entry name" value="B3_DNA"/>
    <property type="match status" value="2"/>
</dbReference>
<dbReference type="EMBL" id="CM031840">
    <property type="protein sequence ID" value="KAG6672258.1"/>
    <property type="molecule type" value="Genomic_DNA"/>
</dbReference>
<protein>
    <recommendedName>
        <fullName evidence="2">TF-B3 domain-containing protein</fullName>
    </recommendedName>
</protein>
<feature type="domain" description="TF-B3" evidence="2">
    <location>
        <begin position="22"/>
        <end position="115"/>
    </location>
</feature>
<sequence length="385" mass="43981">MKETCIGCSKWAEDMYWTHFQTIHFSQFLHNGYERQLAIPKKFVDNLKKKLPESVVLKGPSGLTWNVGLTSNDDTLFFNHGWQEFVKDHSLEENDFLIFKYNGGSQFDVLVFDGENLCEKGATYFVRKSEHAEHDNGCLSKRKLGEASIDEVHTRCSSPEKVIDDDAVLIPSLQHIISVATNIGAQQQTTPARPIRARRNLGSKNPTTYQEGAVSDSDAELTPINKSGSYRQQYQSNRRPITQDEIKNALHLAQEASSDETFLVVMRPTHVYKRFFVSIPSDWMSKNLSKENQEIILRVEDNTWQTKYYFHQGRGYGGITGGWKQFAYDNNLEEFDVCLFKPAGHMNYSIILDVSIFRVVHELTPLTQLSSATATPKKRGRKKLI</sequence>
<gene>
    <name evidence="3" type="ORF">I3842_16G049000</name>
</gene>
<dbReference type="AlphaFoldDB" id="A0A922A700"/>
<evidence type="ECO:0000313" key="4">
    <source>
        <dbReference type="Proteomes" id="UP000811246"/>
    </source>
</evidence>
<dbReference type="EMBL" id="CM031840">
    <property type="protein sequence ID" value="KAG6672257.1"/>
    <property type="molecule type" value="Genomic_DNA"/>
</dbReference>
<feature type="compositionally biased region" description="Polar residues" evidence="1">
    <location>
        <begin position="224"/>
        <end position="238"/>
    </location>
</feature>
<comment type="caution">
    <text evidence="3">The sequence shown here is derived from an EMBL/GenBank/DDBJ whole genome shotgun (WGS) entry which is preliminary data.</text>
</comment>
<dbReference type="InterPro" id="IPR044837">
    <property type="entry name" value="REM16-like"/>
</dbReference>
<evidence type="ECO:0000313" key="3">
    <source>
        <dbReference type="EMBL" id="KAG6672257.1"/>
    </source>
</evidence>
<proteinExistence type="predicted"/>
<dbReference type="SMART" id="SM01019">
    <property type="entry name" value="B3"/>
    <property type="match status" value="2"/>
</dbReference>
<dbReference type="InterPro" id="IPR003340">
    <property type="entry name" value="B3_DNA-bd"/>
</dbReference>
<feature type="domain" description="TF-B3" evidence="2">
    <location>
        <begin position="262"/>
        <end position="360"/>
    </location>
</feature>
<evidence type="ECO:0000259" key="2">
    <source>
        <dbReference type="PROSITE" id="PS50863"/>
    </source>
</evidence>
<dbReference type="Proteomes" id="UP000811246">
    <property type="component" value="Chromosome 16"/>
</dbReference>
<dbReference type="Pfam" id="PF02362">
    <property type="entry name" value="B3"/>
    <property type="match status" value="2"/>
</dbReference>
<reference evidence="3" key="1">
    <citation type="submission" date="2021-01" db="EMBL/GenBank/DDBJ databases">
        <authorList>
            <person name="Lovell J.T."/>
            <person name="Bentley N."/>
            <person name="Bhattarai G."/>
            <person name="Jenkins J.W."/>
            <person name="Sreedasyam A."/>
            <person name="Alarcon Y."/>
            <person name="Bock C."/>
            <person name="Boston L."/>
            <person name="Carlson J."/>
            <person name="Cervantes K."/>
            <person name="Clermont K."/>
            <person name="Krom N."/>
            <person name="Kubenka K."/>
            <person name="Mamidi S."/>
            <person name="Mattison C."/>
            <person name="Monteros M."/>
            <person name="Pisani C."/>
            <person name="Plott C."/>
            <person name="Rajasekar S."/>
            <person name="Rhein H.S."/>
            <person name="Rohla C."/>
            <person name="Song M."/>
            <person name="Hilaire R.S."/>
            <person name="Shu S."/>
            <person name="Wells L."/>
            <person name="Wang X."/>
            <person name="Webber J."/>
            <person name="Heerema R.J."/>
            <person name="Klein P."/>
            <person name="Conner P."/>
            <person name="Grauke L."/>
            <person name="Grimwood J."/>
            <person name="Schmutz J."/>
            <person name="Randall J.J."/>
        </authorList>
    </citation>
    <scope>NUCLEOTIDE SEQUENCE</scope>
    <source>
        <tissue evidence="3">Leaf</tissue>
    </source>
</reference>
<dbReference type="EMBL" id="CM031840">
    <property type="protein sequence ID" value="KAG6672260.1"/>
    <property type="molecule type" value="Genomic_DNA"/>
</dbReference>
<dbReference type="PROSITE" id="PS50863">
    <property type="entry name" value="B3"/>
    <property type="match status" value="2"/>
</dbReference>
<feature type="region of interest" description="Disordered" evidence="1">
    <location>
        <begin position="198"/>
        <end position="238"/>
    </location>
</feature>
<organism evidence="3 4">
    <name type="scientific">Carya illinoinensis</name>
    <name type="common">Pecan</name>
    <dbReference type="NCBI Taxonomy" id="32201"/>
    <lineage>
        <taxon>Eukaryota</taxon>
        <taxon>Viridiplantae</taxon>
        <taxon>Streptophyta</taxon>
        <taxon>Embryophyta</taxon>
        <taxon>Tracheophyta</taxon>
        <taxon>Spermatophyta</taxon>
        <taxon>Magnoliopsida</taxon>
        <taxon>eudicotyledons</taxon>
        <taxon>Gunneridae</taxon>
        <taxon>Pentapetalae</taxon>
        <taxon>rosids</taxon>
        <taxon>fabids</taxon>
        <taxon>Fagales</taxon>
        <taxon>Juglandaceae</taxon>
        <taxon>Carya</taxon>
    </lineage>
</organism>
<name>A0A922A700_CARIL</name>
<dbReference type="EMBL" id="CM031840">
    <property type="protein sequence ID" value="KAG6672261.1"/>
    <property type="molecule type" value="Genomic_DNA"/>
</dbReference>
<evidence type="ECO:0000256" key="1">
    <source>
        <dbReference type="SAM" id="MobiDB-lite"/>
    </source>
</evidence>
<dbReference type="PANTHER" id="PTHR31391:SF157">
    <property type="entry name" value="B3 DOMAIN-CONTAINING PROTEIN REM16"/>
    <property type="match status" value="1"/>
</dbReference>
<accession>A0A922A700</accession>